<dbReference type="Proteomes" id="UP000805193">
    <property type="component" value="Unassembled WGS sequence"/>
</dbReference>
<name>A0AC60QL51_IXOPE</name>
<reference evidence="1 2" key="1">
    <citation type="journal article" date="2020" name="Cell">
        <title>Large-Scale Comparative Analyses of Tick Genomes Elucidate Their Genetic Diversity and Vector Capacities.</title>
        <authorList>
            <consortium name="Tick Genome and Microbiome Consortium (TIGMIC)"/>
            <person name="Jia N."/>
            <person name="Wang J."/>
            <person name="Shi W."/>
            <person name="Du L."/>
            <person name="Sun Y."/>
            <person name="Zhan W."/>
            <person name="Jiang J.F."/>
            <person name="Wang Q."/>
            <person name="Zhang B."/>
            <person name="Ji P."/>
            <person name="Bell-Sakyi L."/>
            <person name="Cui X.M."/>
            <person name="Yuan T.T."/>
            <person name="Jiang B.G."/>
            <person name="Yang W.F."/>
            <person name="Lam T.T."/>
            <person name="Chang Q.C."/>
            <person name="Ding S.J."/>
            <person name="Wang X.J."/>
            <person name="Zhu J.G."/>
            <person name="Ruan X.D."/>
            <person name="Zhao L."/>
            <person name="Wei J.T."/>
            <person name="Ye R.Z."/>
            <person name="Que T.C."/>
            <person name="Du C.H."/>
            <person name="Zhou Y.H."/>
            <person name="Cheng J.X."/>
            <person name="Dai P.F."/>
            <person name="Guo W.B."/>
            <person name="Han X.H."/>
            <person name="Huang E.J."/>
            <person name="Li L.F."/>
            <person name="Wei W."/>
            <person name="Gao Y.C."/>
            <person name="Liu J.Z."/>
            <person name="Shao H.Z."/>
            <person name="Wang X."/>
            <person name="Wang C.C."/>
            <person name="Yang T.C."/>
            <person name="Huo Q.B."/>
            <person name="Li W."/>
            <person name="Chen H.Y."/>
            <person name="Chen S.E."/>
            <person name="Zhou L.G."/>
            <person name="Ni X.B."/>
            <person name="Tian J.H."/>
            <person name="Sheng Y."/>
            <person name="Liu T."/>
            <person name="Pan Y.S."/>
            <person name="Xia L.Y."/>
            <person name="Li J."/>
            <person name="Zhao F."/>
            <person name="Cao W.C."/>
        </authorList>
    </citation>
    <scope>NUCLEOTIDE SEQUENCE [LARGE SCALE GENOMIC DNA]</scope>
    <source>
        <strain evidence="1">Iper-2018</strain>
    </source>
</reference>
<comment type="caution">
    <text evidence="1">The sequence shown here is derived from an EMBL/GenBank/DDBJ whole genome shotgun (WGS) entry which is preliminary data.</text>
</comment>
<keyword evidence="2" id="KW-1185">Reference proteome</keyword>
<protein>
    <submittedName>
        <fullName evidence="1">Uncharacterized protein</fullName>
    </submittedName>
</protein>
<evidence type="ECO:0000313" key="1">
    <source>
        <dbReference type="EMBL" id="KAG0435840.1"/>
    </source>
</evidence>
<gene>
    <name evidence="1" type="ORF">HPB47_018291</name>
</gene>
<dbReference type="EMBL" id="JABSTQ010007353">
    <property type="protein sequence ID" value="KAG0435840.1"/>
    <property type="molecule type" value="Genomic_DNA"/>
</dbReference>
<proteinExistence type="predicted"/>
<sequence length="212" mass="23014">MVRAVIDSGAEINIVRDGVAPEMKGSSGRVTLTGAFGYNVSAALRHMPMTLPTSYVEYVSQEVPLLCAVNEQLGNGINMLLTPDDYDNPGSGCRMADFELVNLEREDVKEEEEALEASGGCIPEAHGETRERLCGFKIKPRVPSPTPKELTPTGSYCENEGPHGDTKDPRRDGADRTQGYRKASSCSRHVGSQAWDAVVSERPTQEEDATPD</sequence>
<organism evidence="1 2">
    <name type="scientific">Ixodes persulcatus</name>
    <name type="common">Taiga tick</name>
    <dbReference type="NCBI Taxonomy" id="34615"/>
    <lineage>
        <taxon>Eukaryota</taxon>
        <taxon>Metazoa</taxon>
        <taxon>Ecdysozoa</taxon>
        <taxon>Arthropoda</taxon>
        <taxon>Chelicerata</taxon>
        <taxon>Arachnida</taxon>
        <taxon>Acari</taxon>
        <taxon>Parasitiformes</taxon>
        <taxon>Ixodida</taxon>
        <taxon>Ixodoidea</taxon>
        <taxon>Ixodidae</taxon>
        <taxon>Ixodinae</taxon>
        <taxon>Ixodes</taxon>
    </lineage>
</organism>
<evidence type="ECO:0000313" key="2">
    <source>
        <dbReference type="Proteomes" id="UP000805193"/>
    </source>
</evidence>
<accession>A0AC60QL51</accession>